<keyword evidence="1" id="KW-0472">Membrane</keyword>
<feature type="transmembrane region" description="Helical" evidence="1">
    <location>
        <begin position="398"/>
        <end position="422"/>
    </location>
</feature>
<dbReference type="OrthoDB" id="3234297at2759"/>
<gene>
    <name evidence="2" type="ORF">M413DRAFT_78741</name>
</gene>
<evidence type="ECO:0000313" key="2">
    <source>
        <dbReference type="EMBL" id="KIM36093.1"/>
    </source>
</evidence>
<protein>
    <submittedName>
        <fullName evidence="2">Uncharacterized protein</fullName>
    </submittedName>
</protein>
<dbReference type="Proteomes" id="UP000053424">
    <property type="component" value="Unassembled WGS sequence"/>
</dbReference>
<evidence type="ECO:0000313" key="3">
    <source>
        <dbReference type="Proteomes" id="UP000053424"/>
    </source>
</evidence>
<feature type="transmembrane region" description="Helical" evidence="1">
    <location>
        <begin position="193"/>
        <end position="212"/>
    </location>
</feature>
<dbReference type="HOGENOM" id="CLU_463121_0_0_1"/>
<feature type="transmembrane region" description="Helical" evidence="1">
    <location>
        <begin position="318"/>
        <end position="341"/>
    </location>
</feature>
<keyword evidence="1" id="KW-0812">Transmembrane</keyword>
<proteinExistence type="predicted"/>
<feature type="transmembrane region" description="Helical" evidence="1">
    <location>
        <begin position="15"/>
        <end position="33"/>
    </location>
</feature>
<dbReference type="AlphaFoldDB" id="A0A0C2XDY1"/>
<organism evidence="2 3">
    <name type="scientific">Hebeloma cylindrosporum</name>
    <dbReference type="NCBI Taxonomy" id="76867"/>
    <lineage>
        <taxon>Eukaryota</taxon>
        <taxon>Fungi</taxon>
        <taxon>Dikarya</taxon>
        <taxon>Basidiomycota</taxon>
        <taxon>Agaricomycotina</taxon>
        <taxon>Agaricomycetes</taxon>
        <taxon>Agaricomycetidae</taxon>
        <taxon>Agaricales</taxon>
        <taxon>Agaricineae</taxon>
        <taxon>Hymenogastraceae</taxon>
        <taxon>Hebeloma</taxon>
    </lineage>
</organism>
<feature type="non-terminal residue" evidence="2">
    <location>
        <position position="1"/>
    </location>
</feature>
<evidence type="ECO:0000256" key="1">
    <source>
        <dbReference type="SAM" id="Phobius"/>
    </source>
</evidence>
<feature type="transmembrane region" description="Helical" evidence="1">
    <location>
        <begin position="361"/>
        <end position="386"/>
    </location>
</feature>
<dbReference type="EMBL" id="KN831809">
    <property type="protein sequence ID" value="KIM36093.1"/>
    <property type="molecule type" value="Genomic_DNA"/>
</dbReference>
<name>A0A0C2XDY1_HEBCY</name>
<keyword evidence="3" id="KW-1185">Reference proteome</keyword>
<feature type="transmembrane region" description="Helical" evidence="1">
    <location>
        <begin position="218"/>
        <end position="236"/>
    </location>
</feature>
<accession>A0A0C2XDY1</accession>
<sequence length="630" mass="70482">AILLRWAHEDVDTTVLMLLAQVYPILLATAASINTKNLSLFDAHFAVAVTASPVSAYLAYSAARDMFYGPNTLFEQLTYGKALIRWLGLALPVLWFAINLIISFSPRAFRNSPENCHGMTLKGWLEFQAVSNFIGVLDVMGRRDLWNDLEGRGGLGAISLALMWIWAVYLVRHRYDILSEIQLRQNRQTTRNFFLRKLFLVWTVFSASWHVVTRCHPWTIIAIIICLHWSWVLGIAKGMIMVDYELSYGQASIMSLFSIVPPLMSVGKLLRDKWDSLLAFLRNLPGAFSEGVLFLLTGLPKTWPTPLDPISISALERYWPAVCLLWLVTNAADVGWILVYVKGGSIPNPRTPGVNNPHSAWKPFSVATYAYGYCICWLNILVWTAYFDCNAWGRSLQLLLIPLAFLMCIGPFFAPIAALPLAQQRQWTHSCNSFAGEVILDGGKNPSQIPTASFFYPSQTNNSAQPYFRYSLVQNGTGNLYPQYLVFNASASASSVPPDISMISYSVQIPVISAYCASGLCAFGNYSKEPYLSFTLHDSHTRNVTQLRAVDKEWKFPNDAPSVVLNYQDGDKQGGVALQTAVTRRNHCEMLKVCIPSKTPDFATLAPLGILLMAQQTFAQYCLLPRIYSI</sequence>
<reference evidence="2 3" key="1">
    <citation type="submission" date="2014-04" db="EMBL/GenBank/DDBJ databases">
        <authorList>
            <consortium name="DOE Joint Genome Institute"/>
            <person name="Kuo A."/>
            <person name="Gay G."/>
            <person name="Dore J."/>
            <person name="Kohler A."/>
            <person name="Nagy L.G."/>
            <person name="Floudas D."/>
            <person name="Copeland A."/>
            <person name="Barry K.W."/>
            <person name="Cichocki N."/>
            <person name="Veneault-Fourrey C."/>
            <person name="LaButti K."/>
            <person name="Lindquist E.A."/>
            <person name="Lipzen A."/>
            <person name="Lundell T."/>
            <person name="Morin E."/>
            <person name="Murat C."/>
            <person name="Sun H."/>
            <person name="Tunlid A."/>
            <person name="Henrissat B."/>
            <person name="Grigoriev I.V."/>
            <person name="Hibbett D.S."/>
            <person name="Martin F."/>
            <person name="Nordberg H.P."/>
            <person name="Cantor M.N."/>
            <person name="Hua S.X."/>
        </authorList>
    </citation>
    <scope>NUCLEOTIDE SEQUENCE [LARGE SCALE GENOMIC DNA]</scope>
    <source>
        <strain evidence="3">h7</strain>
    </source>
</reference>
<feature type="transmembrane region" description="Helical" evidence="1">
    <location>
        <begin position="83"/>
        <end position="102"/>
    </location>
</feature>
<feature type="transmembrane region" description="Helical" evidence="1">
    <location>
        <begin position="45"/>
        <end position="63"/>
    </location>
</feature>
<reference evidence="3" key="2">
    <citation type="submission" date="2015-01" db="EMBL/GenBank/DDBJ databases">
        <title>Evolutionary Origins and Diversification of the Mycorrhizal Mutualists.</title>
        <authorList>
            <consortium name="DOE Joint Genome Institute"/>
            <consortium name="Mycorrhizal Genomics Consortium"/>
            <person name="Kohler A."/>
            <person name="Kuo A."/>
            <person name="Nagy L.G."/>
            <person name="Floudas D."/>
            <person name="Copeland A."/>
            <person name="Barry K.W."/>
            <person name="Cichocki N."/>
            <person name="Veneault-Fourrey C."/>
            <person name="LaButti K."/>
            <person name="Lindquist E.A."/>
            <person name="Lipzen A."/>
            <person name="Lundell T."/>
            <person name="Morin E."/>
            <person name="Murat C."/>
            <person name="Riley R."/>
            <person name="Ohm R."/>
            <person name="Sun H."/>
            <person name="Tunlid A."/>
            <person name="Henrissat B."/>
            <person name="Grigoriev I.V."/>
            <person name="Hibbett D.S."/>
            <person name="Martin F."/>
        </authorList>
    </citation>
    <scope>NUCLEOTIDE SEQUENCE [LARGE SCALE GENOMIC DNA]</scope>
    <source>
        <strain evidence="3">h7</strain>
    </source>
</reference>
<keyword evidence="1" id="KW-1133">Transmembrane helix</keyword>
<feature type="transmembrane region" description="Helical" evidence="1">
    <location>
        <begin position="153"/>
        <end position="172"/>
    </location>
</feature>